<dbReference type="RefSeq" id="XP_014145808.1">
    <property type="nucleotide sequence ID" value="XM_014290333.1"/>
</dbReference>
<feature type="region of interest" description="Disordered" evidence="1">
    <location>
        <begin position="301"/>
        <end position="373"/>
    </location>
</feature>
<sequence length="373" mass="40150">MHDTGKAQTHIATAAATHTHGLENTHIHTSHSTGREHIHKQMSNSMEQDHIHKRMPNNMGKDRHKHLSDDTDMHTDVQSSIQGESQTHSCSLEGMRIQMASDVQAPADTSGLIGELICPESGASAQRDDPIGSEPRCAGDVIGGGVRDSHPGTNVIGGEDWHRNAGNEAKDDPCVNSLVGTTIVRDTAGQKIGPRSPLPLSDKPIHVHQEGPGGLKSSHEKITLTPEMSYGPGRVHTVGQTSTASYSDYVYAREDPLKRTTSDTNATDTRTVGVAKGQDMHGSSRVGYAFTFTHAKADREGLGVDTLGPNKASLGIPMRSGTDTHPHTPTHTHTHTHGSSDTHTQRRSSRNSADEGSHRQSRINRMASKHSNV</sequence>
<reference evidence="2 3" key="1">
    <citation type="submission" date="2011-02" db="EMBL/GenBank/DDBJ databases">
        <title>The Genome Sequence of Sphaeroforma arctica JP610.</title>
        <authorList>
            <consortium name="The Broad Institute Genome Sequencing Platform"/>
            <person name="Russ C."/>
            <person name="Cuomo C."/>
            <person name="Young S.K."/>
            <person name="Zeng Q."/>
            <person name="Gargeya S."/>
            <person name="Alvarado L."/>
            <person name="Berlin A."/>
            <person name="Chapman S.B."/>
            <person name="Chen Z."/>
            <person name="Freedman E."/>
            <person name="Gellesch M."/>
            <person name="Goldberg J."/>
            <person name="Griggs A."/>
            <person name="Gujja S."/>
            <person name="Heilman E."/>
            <person name="Heiman D."/>
            <person name="Howarth C."/>
            <person name="Mehta T."/>
            <person name="Neiman D."/>
            <person name="Pearson M."/>
            <person name="Roberts A."/>
            <person name="Saif S."/>
            <person name="Shea T."/>
            <person name="Shenoy N."/>
            <person name="Sisk P."/>
            <person name="Stolte C."/>
            <person name="Sykes S."/>
            <person name="White J."/>
            <person name="Yandava C."/>
            <person name="Burger G."/>
            <person name="Gray M.W."/>
            <person name="Holland P.W.H."/>
            <person name="King N."/>
            <person name="Lang F.B.F."/>
            <person name="Roger A.J."/>
            <person name="Ruiz-Trillo I."/>
            <person name="Haas B."/>
            <person name="Nusbaum C."/>
            <person name="Birren B."/>
        </authorList>
    </citation>
    <scope>NUCLEOTIDE SEQUENCE [LARGE SCALE GENOMIC DNA]</scope>
    <source>
        <strain evidence="2 3">JP610</strain>
    </source>
</reference>
<dbReference type="Proteomes" id="UP000054560">
    <property type="component" value="Unassembled WGS sequence"/>
</dbReference>
<accession>A0A0L0F5P3</accession>
<feature type="non-terminal residue" evidence="2">
    <location>
        <position position="373"/>
    </location>
</feature>
<name>A0A0L0F5P3_9EUKA</name>
<dbReference type="EMBL" id="KQ247885">
    <property type="protein sequence ID" value="KNC71906.1"/>
    <property type="molecule type" value="Genomic_DNA"/>
</dbReference>
<proteinExistence type="predicted"/>
<evidence type="ECO:0000313" key="3">
    <source>
        <dbReference type="Proteomes" id="UP000054560"/>
    </source>
</evidence>
<evidence type="ECO:0000256" key="1">
    <source>
        <dbReference type="SAM" id="MobiDB-lite"/>
    </source>
</evidence>
<feature type="region of interest" description="Disordered" evidence="1">
    <location>
        <begin position="16"/>
        <end position="88"/>
    </location>
</feature>
<keyword evidence="3" id="KW-1185">Reference proteome</keyword>
<evidence type="ECO:0000313" key="2">
    <source>
        <dbReference type="EMBL" id="KNC71906.1"/>
    </source>
</evidence>
<protein>
    <submittedName>
        <fullName evidence="2">Uncharacterized protein</fullName>
    </submittedName>
</protein>
<feature type="compositionally biased region" description="Polar residues" evidence="1">
    <location>
        <begin position="76"/>
        <end position="88"/>
    </location>
</feature>
<dbReference type="AlphaFoldDB" id="A0A0L0F5P3"/>
<dbReference type="GeneID" id="25916052"/>
<gene>
    <name evidence="2" type="ORF">SARC_15548</name>
</gene>
<organism evidence="2 3">
    <name type="scientific">Sphaeroforma arctica JP610</name>
    <dbReference type="NCBI Taxonomy" id="667725"/>
    <lineage>
        <taxon>Eukaryota</taxon>
        <taxon>Ichthyosporea</taxon>
        <taxon>Ichthyophonida</taxon>
        <taxon>Sphaeroforma</taxon>
    </lineage>
</organism>